<name>A0A3U0D1W2_SALET</name>
<gene>
    <name evidence="2" type="ORF">G3A03_14045</name>
</gene>
<comment type="caution">
    <text evidence="2">The sequence shown here is derived from an EMBL/GenBank/DDBJ whole genome shotgun (WGS) entry which is preliminary data.</text>
</comment>
<dbReference type="EMBL" id="DAARBC010000014">
    <property type="protein sequence ID" value="HAE1685818.1"/>
    <property type="molecule type" value="Genomic_DNA"/>
</dbReference>
<organism evidence="2">
    <name type="scientific">Salmonella enterica I</name>
    <dbReference type="NCBI Taxonomy" id="59201"/>
    <lineage>
        <taxon>Bacteria</taxon>
        <taxon>Pseudomonadati</taxon>
        <taxon>Pseudomonadota</taxon>
        <taxon>Gammaproteobacteria</taxon>
        <taxon>Enterobacterales</taxon>
        <taxon>Enterobacteriaceae</taxon>
        <taxon>Salmonella</taxon>
    </lineage>
</organism>
<evidence type="ECO:0008006" key="3">
    <source>
        <dbReference type="Google" id="ProtNLM"/>
    </source>
</evidence>
<dbReference type="AlphaFoldDB" id="A0A3U0D1W2"/>
<evidence type="ECO:0000256" key="1">
    <source>
        <dbReference type="SAM" id="SignalP"/>
    </source>
</evidence>
<sequence length="75" mass="7428">MKKTVLAVLAAVSLCALSACSTYTEATGPNGTTVKHVAVAPGTSAVTSNGGYINSGGGVCEQQTASTTGRIINIR</sequence>
<accession>A0A3U0D1W2</accession>
<keyword evidence="1" id="KW-0732">Signal</keyword>
<evidence type="ECO:0000313" key="2">
    <source>
        <dbReference type="EMBL" id="HAE1685818.1"/>
    </source>
</evidence>
<proteinExistence type="predicted"/>
<reference evidence="2" key="1">
    <citation type="journal article" date="2018" name="Genome Biol.">
        <title>SKESA: strategic k-mer extension for scrupulous assemblies.</title>
        <authorList>
            <person name="Souvorov A."/>
            <person name="Agarwala R."/>
            <person name="Lipman D.J."/>
        </authorList>
    </citation>
    <scope>NUCLEOTIDE SEQUENCE</scope>
    <source>
        <strain evidence="2">Salmonella enterica</strain>
    </source>
</reference>
<feature type="chain" id="PRO_5030084477" description="Outer membrane lipoprotein" evidence="1">
    <location>
        <begin position="19"/>
        <end position="75"/>
    </location>
</feature>
<feature type="signal peptide" evidence="1">
    <location>
        <begin position="1"/>
        <end position="18"/>
    </location>
</feature>
<dbReference type="PROSITE" id="PS51257">
    <property type="entry name" value="PROKAR_LIPOPROTEIN"/>
    <property type="match status" value="1"/>
</dbReference>
<protein>
    <recommendedName>
        <fullName evidence="3">Outer membrane lipoprotein</fullName>
    </recommendedName>
</protein>
<reference evidence="2" key="2">
    <citation type="submission" date="2019-10" db="EMBL/GenBank/DDBJ databases">
        <authorList>
            <consortium name="NCBI Pathogen Detection Project"/>
        </authorList>
    </citation>
    <scope>NUCLEOTIDE SEQUENCE</scope>
    <source>
        <strain evidence="2">Salmonella enterica</strain>
    </source>
</reference>